<organism evidence="8 9">
    <name type="scientific">Chondromyces apiculatus DSM 436</name>
    <dbReference type="NCBI Taxonomy" id="1192034"/>
    <lineage>
        <taxon>Bacteria</taxon>
        <taxon>Pseudomonadati</taxon>
        <taxon>Myxococcota</taxon>
        <taxon>Polyangia</taxon>
        <taxon>Polyangiales</taxon>
        <taxon>Polyangiaceae</taxon>
        <taxon>Chondromyces</taxon>
    </lineage>
</organism>
<evidence type="ECO:0000256" key="2">
    <source>
        <dbReference type="ARBA" id="ARBA00022741"/>
    </source>
</evidence>
<keyword evidence="3 8" id="KW-0418">Kinase</keyword>
<feature type="compositionally biased region" description="Pro residues" evidence="6">
    <location>
        <begin position="757"/>
        <end position="786"/>
    </location>
</feature>
<dbReference type="EMBL" id="ASRX01000074">
    <property type="protein sequence ID" value="EYF01705.1"/>
    <property type="molecule type" value="Genomic_DNA"/>
</dbReference>
<evidence type="ECO:0000313" key="9">
    <source>
        <dbReference type="Proteomes" id="UP000019678"/>
    </source>
</evidence>
<evidence type="ECO:0000256" key="3">
    <source>
        <dbReference type="ARBA" id="ARBA00022777"/>
    </source>
</evidence>
<dbReference type="RefSeq" id="WP_052376540.1">
    <property type="nucleotide sequence ID" value="NZ_ASRX01000074.1"/>
</dbReference>
<feature type="domain" description="Protein kinase" evidence="7">
    <location>
        <begin position="107"/>
        <end position="387"/>
    </location>
</feature>
<dbReference type="InterPro" id="IPR000719">
    <property type="entry name" value="Prot_kinase_dom"/>
</dbReference>
<accession>A0A017SYK7</accession>
<dbReference type="GO" id="GO:0005524">
    <property type="term" value="F:ATP binding"/>
    <property type="evidence" value="ECO:0007669"/>
    <property type="project" value="UniProtKB-UniRule"/>
</dbReference>
<keyword evidence="2 5" id="KW-0547">Nucleotide-binding</keyword>
<comment type="caution">
    <text evidence="8">The sequence shown here is derived from an EMBL/GenBank/DDBJ whole genome shotgun (WGS) entry which is preliminary data.</text>
</comment>
<feature type="region of interest" description="Disordered" evidence="6">
    <location>
        <begin position="484"/>
        <end position="529"/>
    </location>
</feature>
<feature type="region of interest" description="Disordered" evidence="6">
    <location>
        <begin position="694"/>
        <end position="786"/>
    </location>
</feature>
<dbReference type="InterPro" id="IPR017441">
    <property type="entry name" value="Protein_kinase_ATP_BS"/>
</dbReference>
<dbReference type="PROSITE" id="PS00107">
    <property type="entry name" value="PROTEIN_KINASE_ATP"/>
    <property type="match status" value="1"/>
</dbReference>
<dbReference type="eggNOG" id="COG0515">
    <property type="taxonomic scope" value="Bacteria"/>
</dbReference>
<proteinExistence type="predicted"/>
<feature type="region of interest" description="Disordered" evidence="6">
    <location>
        <begin position="434"/>
        <end position="467"/>
    </location>
</feature>
<dbReference type="CDD" id="cd14014">
    <property type="entry name" value="STKc_PknB_like"/>
    <property type="match status" value="1"/>
</dbReference>
<evidence type="ECO:0000256" key="5">
    <source>
        <dbReference type="PROSITE-ProRule" id="PRU10141"/>
    </source>
</evidence>
<dbReference type="Proteomes" id="UP000019678">
    <property type="component" value="Unassembled WGS sequence"/>
</dbReference>
<protein>
    <submittedName>
        <fullName evidence="8">Serine/threonine protein kinase</fullName>
    </submittedName>
</protein>
<keyword evidence="1" id="KW-0808">Transferase</keyword>
<reference evidence="8 9" key="1">
    <citation type="submission" date="2013-05" db="EMBL/GenBank/DDBJ databases">
        <title>Genome assembly of Chondromyces apiculatus DSM 436.</title>
        <authorList>
            <person name="Sharma G."/>
            <person name="Khatri I."/>
            <person name="Kaur C."/>
            <person name="Mayilraj S."/>
            <person name="Subramanian S."/>
        </authorList>
    </citation>
    <scope>NUCLEOTIDE SEQUENCE [LARGE SCALE GENOMIC DNA]</scope>
    <source>
        <strain evidence="8 9">DSM 436</strain>
    </source>
</reference>
<dbReference type="Gene3D" id="3.30.200.20">
    <property type="entry name" value="Phosphorylase Kinase, domain 1"/>
    <property type="match status" value="1"/>
</dbReference>
<evidence type="ECO:0000256" key="6">
    <source>
        <dbReference type="SAM" id="MobiDB-lite"/>
    </source>
</evidence>
<dbReference type="PANTHER" id="PTHR43289:SF34">
    <property type="entry name" value="SERINE_THREONINE-PROTEIN KINASE YBDM-RELATED"/>
    <property type="match status" value="1"/>
</dbReference>
<dbReference type="SUPFAM" id="SSF56112">
    <property type="entry name" value="Protein kinase-like (PK-like)"/>
    <property type="match status" value="1"/>
</dbReference>
<keyword evidence="9" id="KW-1185">Reference proteome</keyword>
<evidence type="ECO:0000256" key="1">
    <source>
        <dbReference type="ARBA" id="ARBA00022679"/>
    </source>
</evidence>
<sequence>MDSSLVEGQKATSLLVQVFNPPPSAGSEGSLAVCAKALGQVSERQRCYAAHDPMQPISAKSCPSCGERYEADVLFCPRDGTPLQSARKLPGAAETDPYVGLELAGQVRIHHLIGIGSMGRVYRAFQGGIDRDVAVKILHREMSSNAELTGRFHREARIASRLVHPNVVQVLMSGSIPRGVDPRVGGELCLVMEHLDGISLLSALAAAGTGGEENALPLPRALHIILQICDAVGEAHAQGIVHRDLKPENIMLVRRGEDPDFVKVLDFGIARFDWADKAVSTQAGLIFGTAKYISPEGAEGKTVGPSADVYSIATMLYQCLAGRAPFEGDSPVALLVQHTHAPPPDLRSIARASYVPVPIGQVIMQNLAKKPEERACDARALYRDLAMAARESGLNPDEIQTSSRLTRTSGMVKLASKARTRALELSPELAARLGSAPTLDPGVDSSAETPSQGPEAGDDGTSGITSTDALPSRIEAYDLPAGVPLRSSTPLHPDVKLQSSTALSGTDGPVASSAPQRSESEEAAFVPGDDEDLLRSALEAPSTMHGVASEARPHPGRARLIRRATLAACVAGAGFLLVLGGFHLGSSGGPPPESLEAQIERARECMRRHAWDIPPGDNVKEIAERAQSRWPADGRVRDLRREAAERLVASALGSKYAGDLPGAVRLARLALQLMPEYTTAQHLMAELEKITQEGKTSIAPVTTSTPPVRPRPALKSSLPGVSTPPVHDASADPRAQGAPRAQPPSPTSTAANIPAPELAPSPELPPSPPPLSNDPASLPPVTGPWL</sequence>
<dbReference type="PROSITE" id="PS00108">
    <property type="entry name" value="PROTEIN_KINASE_ST"/>
    <property type="match status" value="1"/>
</dbReference>
<dbReference type="InterPro" id="IPR011009">
    <property type="entry name" value="Kinase-like_dom_sf"/>
</dbReference>
<feature type="binding site" evidence="5">
    <location>
        <position position="136"/>
    </location>
    <ligand>
        <name>ATP</name>
        <dbReference type="ChEBI" id="CHEBI:30616"/>
    </ligand>
</feature>
<evidence type="ECO:0000256" key="4">
    <source>
        <dbReference type="ARBA" id="ARBA00022840"/>
    </source>
</evidence>
<dbReference type="GO" id="GO:0004674">
    <property type="term" value="F:protein serine/threonine kinase activity"/>
    <property type="evidence" value="ECO:0007669"/>
    <property type="project" value="UniProtKB-KW"/>
</dbReference>
<gene>
    <name evidence="8" type="ORF">CAP_7910</name>
</gene>
<dbReference type="Pfam" id="PF00069">
    <property type="entry name" value="Pkinase"/>
    <property type="match status" value="1"/>
</dbReference>
<dbReference type="PANTHER" id="PTHR43289">
    <property type="entry name" value="MITOGEN-ACTIVATED PROTEIN KINASE KINASE KINASE 20-RELATED"/>
    <property type="match status" value="1"/>
</dbReference>
<dbReference type="AlphaFoldDB" id="A0A017SYK7"/>
<evidence type="ECO:0000313" key="8">
    <source>
        <dbReference type="EMBL" id="EYF01705.1"/>
    </source>
</evidence>
<dbReference type="PROSITE" id="PS50011">
    <property type="entry name" value="PROTEIN_KINASE_DOM"/>
    <property type="match status" value="1"/>
</dbReference>
<keyword evidence="8" id="KW-0723">Serine/threonine-protein kinase</keyword>
<evidence type="ECO:0000259" key="7">
    <source>
        <dbReference type="PROSITE" id="PS50011"/>
    </source>
</evidence>
<name>A0A017SYK7_9BACT</name>
<dbReference type="Gene3D" id="1.10.510.10">
    <property type="entry name" value="Transferase(Phosphotransferase) domain 1"/>
    <property type="match status" value="1"/>
</dbReference>
<dbReference type="InterPro" id="IPR008271">
    <property type="entry name" value="Ser/Thr_kinase_AS"/>
</dbReference>
<dbReference type="STRING" id="1192034.CAP_7910"/>
<dbReference type="SMART" id="SM00220">
    <property type="entry name" value="S_TKc"/>
    <property type="match status" value="1"/>
</dbReference>
<keyword evidence="4 5" id="KW-0067">ATP-binding</keyword>